<keyword evidence="6" id="KW-1185">Reference proteome</keyword>
<feature type="region of interest" description="Disordered" evidence="2">
    <location>
        <begin position="536"/>
        <end position="627"/>
    </location>
</feature>
<dbReference type="OrthoDB" id="258392at2759"/>
<dbReference type="Gene3D" id="3.40.50.1240">
    <property type="entry name" value="Phosphoglycerate mutase-like"/>
    <property type="match status" value="1"/>
</dbReference>
<feature type="chain" id="PRO_5040449096" evidence="4">
    <location>
        <begin position="27"/>
        <end position="627"/>
    </location>
</feature>
<reference evidence="5" key="1">
    <citation type="submission" date="2021-12" db="EMBL/GenBank/DDBJ databases">
        <authorList>
            <person name="Zaccaron A."/>
            <person name="Stergiopoulos I."/>
        </authorList>
    </citation>
    <scope>NUCLEOTIDE SEQUENCE</scope>
    <source>
        <strain evidence="5">Race5_Kim</strain>
    </source>
</reference>
<gene>
    <name evidence="5" type="ORF">CLAFUR5_11062</name>
</gene>
<proteinExistence type="inferred from homology"/>
<protein>
    <submittedName>
        <fullName evidence="5">Uncharacterized protein</fullName>
    </submittedName>
</protein>
<dbReference type="AlphaFoldDB" id="A0A9Q8PEB4"/>
<keyword evidence="3" id="KW-1133">Transmembrane helix</keyword>
<comment type="similarity">
    <text evidence="1">Belongs to the histidine acid phosphatase family.</text>
</comment>
<keyword evidence="3" id="KW-0472">Membrane</keyword>
<evidence type="ECO:0000256" key="2">
    <source>
        <dbReference type="SAM" id="MobiDB-lite"/>
    </source>
</evidence>
<accession>A0A9Q8PEB4</accession>
<feature type="signal peptide" evidence="4">
    <location>
        <begin position="1"/>
        <end position="26"/>
    </location>
</feature>
<reference evidence="5" key="2">
    <citation type="journal article" date="2022" name="Microb. Genom.">
        <title>A chromosome-scale genome assembly of the tomato pathogen Cladosporium fulvum reveals a compartmentalized genome architecture and the presence of a dispensable chromosome.</title>
        <authorList>
            <person name="Zaccaron A.Z."/>
            <person name="Chen L.H."/>
            <person name="Samaras A."/>
            <person name="Stergiopoulos I."/>
        </authorList>
    </citation>
    <scope>NUCLEOTIDE SEQUENCE</scope>
    <source>
        <strain evidence="5">Race5_Kim</strain>
    </source>
</reference>
<name>A0A9Q8PEB4_PASFU</name>
<dbReference type="InterPro" id="IPR000560">
    <property type="entry name" value="His_Pase_clade-2"/>
</dbReference>
<dbReference type="InterPro" id="IPR050645">
    <property type="entry name" value="Histidine_acid_phosphatase"/>
</dbReference>
<dbReference type="InterPro" id="IPR029033">
    <property type="entry name" value="His_PPase_superfam"/>
</dbReference>
<keyword evidence="4" id="KW-0732">Signal</keyword>
<evidence type="ECO:0000313" key="6">
    <source>
        <dbReference type="Proteomes" id="UP000756132"/>
    </source>
</evidence>
<evidence type="ECO:0000256" key="4">
    <source>
        <dbReference type="SAM" id="SignalP"/>
    </source>
</evidence>
<sequence length="627" mass="67476">MLTPTPTSTLLATILLLLLLTPSTLAQSPPRYYTVWSSVIFQRTGERTPEIIGDSSLPITLTSTGANQAQSAGQFFRNRYIGTGTTNTGASNGTNGAGNSTARLAGLDADIYDELQMYATALDQQWNVATAQAWFQGFYPPFAPGANRSAGAVIEGEEDVLADGSYVTGPLNGYQYPYIHVTGALDPNFIYTGANWNCPAFTRQSRDWTLTPQYSVTEEEFEGIYAATGSAVLRGLVPPEAWGYNNAYAVYDYLQYQNAHNTTVRDALSTLRDVRTNTSYLTQLSWLASQQQYAMLGNLAALNPYTGASSLQTVTGSISTLPGNMLASKVLAQLENAIASAGAQFKLNVLFADFYPLMSFFALAGLPGLNSNFYGIPDYAASAVFELFSYENSTNATYPGAESLYVRFSFRNGTSGVEDEFRSYPIFGRGPDATEMPWEEFQTQMERISFGGNEVVPEWCNQCGSPSLFCAAFNSDLTASGSRPYRGWRGGSDDDDGMAPAVAGVIGAIIALAIAGIIFGMAMVLGGVRVRRDGSKKRSELGGFKGGQKMASDQDLTIPKGKDGVTVGASVVDAPMSPSGGHERIGSWEMKNAEAGRGLSARPSMEQRENPFHDPEGLRPVQSREVV</sequence>
<dbReference type="KEGG" id="ffu:CLAFUR5_11062"/>
<dbReference type="SUPFAM" id="SSF53254">
    <property type="entry name" value="Phosphoglycerate mutase-like"/>
    <property type="match status" value="1"/>
</dbReference>
<dbReference type="EMBL" id="CP090170">
    <property type="protein sequence ID" value="UJO20893.1"/>
    <property type="molecule type" value="Genomic_DNA"/>
</dbReference>
<dbReference type="PANTHER" id="PTHR11567">
    <property type="entry name" value="ACID PHOSPHATASE-RELATED"/>
    <property type="match status" value="1"/>
</dbReference>
<organism evidence="5 6">
    <name type="scientific">Passalora fulva</name>
    <name type="common">Tomato leaf mold</name>
    <name type="synonym">Cladosporium fulvum</name>
    <dbReference type="NCBI Taxonomy" id="5499"/>
    <lineage>
        <taxon>Eukaryota</taxon>
        <taxon>Fungi</taxon>
        <taxon>Dikarya</taxon>
        <taxon>Ascomycota</taxon>
        <taxon>Pezizomycotina</taxon>
        <taxon>Dothideomycetes</taxon>
        <taxon>Dothideomycetidae</taxon>
        <taxon>Mycosphaerellales</taxon>
        <taxon>Mycosphaerellaceae</taxon>
        <taxon>Fulvia</taxon>
    </lineage>
</organism>
<feature type="compositionally biased region" description="Basic and acidic residues" evidence="2">
    <location>
        <begin position="605"/>
        <end position="617"/>
    </location>
</feature>
<dbReference type="RefSeq" id="XP_047765259.1">
    <property type="nucleotide sequence ID" value="XM_047910210.1"/>
</dbReference>
<evidence type="ECO:0000256" key="3">
    <source>
        <dbReference type="SAM" id="Phobius"/>
    </source>
</evidence>
<evidence type="ECO:0000256" key="1">
    <source>
        <dbReference type="ARBA" id="ARBA00005375"/>
    </source>
</evidence>
<dbReference type="GO" id="GO:0016791">
    <property type="term" value="F:phosphatase activity"/>
    <property type="evidence" value="ECO:0007669"/>
    <property type="project" value="TreeGrafter"/>
</dbReference>
<dbReference type="PANTHER" id="PTHR11567:SF142">
    <property type="entry name" value="PHOSPHOGLYCERATE MUTASE-LIKE PROTEIN"/>
    <property type="match status" value="1"/>
</dbReference>
<dbReference type="GeneID" id="71990940"/>
<feature type="transmembrane region" description="Helical" evidence="3">
    <location>
        <begin position="501"/>
        <end position="528"/>
    </location>
</feature>
<dbReference type="OMA" id="STQEWCL"/>
<feature type="compositionally biased region" description="Basic and acidic residues" evidence="2">
    <location>
        <begin position="581"/>
        <end position="594"/>
    </location>
</feature>
<dbReference type="Proteomes" id="UP000756132">
    <property type="component" value="Chromosome 8"/>
</dbReference>
<dbReference type="Pfam" id="PF00328">
    <property type="entry name" value="His_Phos_2"/>
    <property type="match status" value="1"/>
</dbReference>
<evidence type="ECO:0000313" key="5">
    <source>
        <dbReference type="EMBL" id="UJO20893.1"/>
    </source>
</evidence>
<keyword evidence="3" id="KW-0812">Transmembrane</keyword>